<keyword evidence="8 9" id="KW-0472">Membrane</keyword>
<dbReference type="AlphaFoldDB" id="A0A1G5FU13"/>
<evidence type="ECO:0000256" key="9">
    <source>
        <dbReference type="HAMAP-Rule" id="MF_00478"/>
    </source>
</evidence>
<evidence type="ECO:0000256" key="3">
    <source>
        <dbReference type="ARBA" id="ARBA00022519"/>
    </source>
</evidence>
<evidence type="ECO:0000256" key="7">
    <source>
        <dbReference type="ARBA" id="ARBA00022989"/>
    </source>
</evidence>
<keyword evidence="5 9" id="KW-1278">Translocase</keyword>
<keyword evidence="12" id="KW-1185">Reference proteome</keyword>
<dbReference type="NCBIfam" id="NF009070">
    <property type="entry name" value="PRK12405.1"/>
    <property type="match status" value="1"/>
</dbReference>
<gene>
    <name evidence="9" type="primary">rnfE</name>
    <name evidence="11" type="ORF">SAMN05661077_2113</name>
</gene>
<evidence type="ECO:0000256" key="10">
    <source>
        <dbReference type="SAM" id="MobiDB-lite"/>
    </source>
</evidence>
<dbReference type="PANTHER" id="PTHR30586:SF0">
    <property type="entry name" value="ION-TRANSLOCATING OXIDOREDUCTASE COMPLEX SUBUNIT E"/>
    <property type="match status" value="1"/>
</dbReference>
<reference evidence="12" key="1">
    <citation type="submission" date="2016-10" db="EMBL/GenBank/DDBJ databases">
        <authorList>
            <person name="Varghese N."/>
        </authorList>
    </citation>
    <scope>NUCLEOTIDE SEQUENCE [LARGE SCALE GENOMIC DNA]</scope>
    <source>
        <strain evidence="12">HL 19</strain>
    </source>
</reference>
<dbReference type="STRING" id="381306.AN478_03330"/>
<dbReference type="PANTHER" id="PTHR30586">
    <property type="entry name" value="ELECTRON TRANSPORT COMPLEX PROTEIN RNFE"/>
    <property type="match status" value="1"/>
</dbReference>
<dbReference type="GO" id="GO:0005886">
    <property type="term" value="C:plasma membrane"/>
    <property type="evidence" value="ECO:0007669"/>
    <property type="project" value="UniProtKB-SubCell"/>
</dbReference>
<feature type="transmembrane region" description="Helical" evidence="9">
    <location>
        <begin position="185"/>
        <end position="207"/>
    </location>
</feature>
<keyword evidence="7 9" id="KW-1133">Transmembrane helix</keyword>
<proteinExistence type="inferred from homology"/>
<dbReference type="Pfam" id="PF02508">
    <property type="entry name" value="Rnf-Nqr"/>
    <property type="match status" value="1"/>
</dbReference>
<dbReference type="GO" id="GO:0012505">
    <property type="term" value="C:endomembrane system"/>
    <property type="evidence" value="ECO:0007669"/>
    <property type="project" value="UniProtKB-SubCell"/>
</dbReference>
<feature type="transmembrane region" description="Helical" evidence="9">
    <location>
        <begin position="76"/>
        <end position="96"/>
    </location>
</feature>
<evidence type="ECO:0000256" key="4">
    <source>
        <dbReference type="ARBA" id="ARBA00022692"/>
    </source>
</evidence>
<feature type="transmembrane region" description="Helical" evidence="9">
    <location>
        <begin position="132"/>
        <end position="153"/>
    </location>
</feature>
<evidence type="ECO:0000256" key="5">
    <source>
        <dbReference type="ARBA" id="ARBA00022967"/>
    </source>
</evidence>
<comment type="function">
    <text evidence="9">Part of a membrane-bound complex that couples electron transfer with translocation of ions across the membrane.</text>
</comment>
<dbReference type="PIRSF" id="PIRSF006102">
    <property type="entry name" value="NQR_DE"/>
    <property type="match status" value="1"/>
</dbReference>
<evidence type="ECO:0000256" key="6">
    <source>
        <dbReference type="ARBA" id="ARBA00022982"/>
    </source>
</evidence>
<dbReference type="Proteomes" id="UP000183104">
    <property type="component" value="Unassembled WGS sequence"/>
</dbReference>
<keyword evidence="3 9" id="KW-0997">Cell inner membrane</keyword>
<dbReference type="InterPro" id="IPR003667">
    <property type="entry name" value="NqrDE/RnfAE"/>
</dbReference>
<evidence type="ECO:0000256" key="8">
    <source>
        <dbReference type="ARBA" id="ARBA00023136"/>
    </source>
</evidence>
<evidence type="ECO:0000256" key="2">
    <source>
        <dbReference type="ARBA" id="ARBA00022448"/>
    </source>
</evidence>
<dbReference type="HAMAP" id="MF_00478">
    <property type="entry name" value="RsxE_RnfE"/>
    <property type="match status" value="1"/>
</dbReference>
<dbReference type="EC" id="7.-.-.-" evidence="9"/>
<dbReference type="EMBL" id="FMUN01000005">
    <property type="protein sequence ID" value="SCY42706.1"/>
    <property type="molecule type" value="Genomic_DNA"/>
</dbReference>
<dbReference type="OrthoDB" id="9782945at2"/>
<feature type="region of interest" description="Disordered" evidence="10">
    <location>
        <begin position="218"/>
        <end position="237"/>
    </location>
</feature>
<evidence type="ECO:0000313" key="12">
    <source>
        <dbReference type="Proteomes" id="UP000183104"/>
    </source>
</evidence>
<evidence type="ECO:0000313" key="11">
    <source>
        <dbReference type="EMBL" id="SCY42706.1"/>
    </source>
</evidence>
<keyword evidence="6 9" id="KW-0249">Electron transport</keyword>
<protein>
    <recommendedName>
        <fullName evidence="9">Ion-translocating oxidoreductase complex subunit E</fullName>
        <ecNumber evidence="9">7.-.-.-</ecNumber>
    </recommendedName>
    <alternativeName>
        <fullName evidence="9">Rnf electron transport complex subunit E</fullName>
    </alternativeName>
</protein>
<comment type="subunit">
    <text evidence="9">The complex is composed of six subunits: RnfA, RnfB, RnfC, RnfD, RnfE and RnfG.</text>
</comment>
<keyword evidence="2 9" id="KW-0813">Transport</keyword>
<name>A0A1G5FU13_9GAMM</name>
<feature type="transmembrane region" description="Helical" evidence="9">
    <location>
        <begin position="44"/>
        <end position="64"/>
    </location>
</feature>
<evidence type="ECO:0000256" key="1">
    <source>
        <dbReference type="ARBA" id="ARBA00004127"/>
    </source>
</evidence>
<keyword evidence="4 9" id="KW-0812">Transmembrane</keyword>
<dbReference type="GO" id="GO:0022900">
    <property type="term" value="P:electron transport chain"/>
    <property type="evidence" value="ECO:0007669"/>
    <property type="project" value="UniProtKB-UniRule"/>
</dbReference>
<keyword evidence="9" id="KW-1003">Cell membrane</keyword>
<dbReference type="InterPro" id="IPR010968">
    <property type="entry name" value="RnfE"/>
</dbReference>
<organism evidence="11 12">
    <name type="scientific">Thiohalorhabdus denitrificans</name>
    <dbReference type="NCBI Taxonomy" id="381306"/>
    <lineage>
        <taxon>Bacteria</taxon>
        <taxon>Pseudomonadati</taxon>
        <taxon>Pseudomonadota</taxon>
        <taxon>Gammaproteobacteria</taxon>
        <taxon>Thiohalorhabdales</taxon>
        <taxon>Thiohalorhabdaceae</taxon>
        <taxon>Thiohalorhabdus</taxon>
    </lineage>
</organism>
<comment type="similarity">
    <text evidence="9">Belongs to the NqrDE/RnfAE family.</text>
</comment>
<dbReference type="NCBIfam" id="TIGR01948">
    <property type="entry name" value="rnfE"/>
    <property type="match status" value="1"/>
</dbReference>
<comment type="subcellular location">
    <subcellularLocation>
        <location evidence="9">Cell inner membrane</location>
        <topology evidence="9">Multi-pass membrane protein</topology>
    </subcellularLocation>
    <subcellularLocation>
        <location evidence="1">Endomembrane system</location>
        <topology evidence="1">Multi-pass membrane protein</topology>
    </subcellularLocation>
</comment>
<feature type="transmembrane region" description="Helical" evidence="9">
    <location>
        <begin position="20"/>
        <end position="38"/>
    </location>
</feature>
<sequence>MSEITLDEVKKVGRNGLWDMNPVLVQLLGLCPLLAVSGTAVNGLGMGLATTLVLTLSGATVSLVRNAIPEEVRLPTFVILIASFVTAVDLLMNAYFHDLHKVLGLFVPLIVTNCTLLGRAEAFASKNPVPLATWDGFMMGMGFTGVLLVLGMIRELLGNGTLFSGAGNMFGPAWAWMETTVIPDYGSFLLMILPPGAFLVLGFLLALKNIVNAKVEERREAQPTEAPAAPEIKPEAT</sequence>
<dbReference type="RefSeq" id="WP_082432778.1">
    <property type="nucleotide sequence ID" value="NZ_FMUN01000005.1"/>
</dbReference>
<accession>A0A1G5FU13</accession>